<feature type="transmembrane region" description="Helical" evidence="1">
    <location>
        <begin position="81"/>
        <end position="102"/>
    </location>
</feature>
<proteinExistence type="predicted"/>
<feature type="transmembrane region" description="Helical" evidence="1">
    <location>
        <begin position="267"/>
        <end position="288"/>
    </location>
</feature>
<dbReference type="AlphaFoldDB" id="A0A023B2C6"/>
<comment type="caution">
    <text evidence="2">The sequence shown here is derived from an EMBL/GenBank/DDBJ whole genome shotgun (WGS) entry which is preliminary data.</text>
</comment>
<accession>A0A023B2C6</accession>
<keyword evidence="3" id="KW-1185">Reference proteome</keyword>
<name>A0A023B2C6_GRENI</name>
<protein>
    <submittedName>
        <fullName evidence="2">Transmembrane protein</fullName>
    </submittedName>
</protein>
<organism evidence="2 3">
    <name type="scientific">Gregarina niphandrodes</name>
    <name type="common">Septate eugregarine</name>
    <dbReference type="NCBI Taxonomy" id="110365"/>
    <lineage>
        <taxon>Eukaryota</taxon>
        <taxon>Sar</taxon>
        <taxon>Alveolata</taxon>
        <taxon>Apicomplexa</taxon>
        <taxon>Conoidasida</taxon>
        <taxon>Gregarinasina</taxon>
        <taxon>Eugregarinorida</taxon>
        <taxon>Gregarinidae</taxon>
        <taxon>Gregarina</taxon>
    </lineage>
</organism>
<dbReference type="GeneID" id="22914341"/>
<keyword evidence="1" id="KW-1133">Transmembrane helix</keyword>
<keyword evidence="1 2" id="KW-0812">Transmembrane</keyword>
<dbReference type="EMBL" id="AFNH02000922">
    <property type="protein sequence ID" value="EZG51728.1"/>
    <property type="molecule type" value="Genomic_DNA"/>
</dbReference>
<dbReference type="Proteomes" id="UP000019763">
    <property type="component" value="Unassembled WGS sequence"/>
</dbReference>
<gene>
    <name evidence="2" type="ORF">GNI_123550</name>
</gene>
<dbReference type="VEuPathDB" id="CryptoDB:GNI_123550"/>
<sequence length="368" mass="40224">MNKVGAQICQGNSAFLKEPLITTGKSKQSSYDLSMSISHSYSEDFVYAVITSCKNITNVEYSISFENPGSYRRRHFSCQDIGLLETYFWLVCLFGLVTYKILVPSYKRLKWEEATTGASSRAIMTGGLSGSTAGVQAGIQPGLPGIQSAPHLAPHLGTLGLGSAMLSGDLIWSLLITVMSGVSIICQFVHLFVYSQDGMGLRALSYLGELLETGAGCLLIGQCLPPQVASLAAAYSTLFFLWTQITYKNKYVQRLRTGQGLGDFGLSVYSPLFGTRLGVFTVLIRAGLGASLMLQKRHDLLRLAYFLTPILLVLSPIKWKHCEVTFMALSLITSPIYQLVTRSGQVTNQTSKDTVFIEESAPVLYETI</sequence>
<evidence type="ECO:0000256" key="1">
    <source>
        <dbReference type="SAM" id="Phobius"/>
    </source>
</evidence>
<dbReference type="RefSeq" id="XP_011131920.1">
    <property type="nucleotide sequence ID" value="XM_011133618.1"/>
</dbReference>
<evidence type="ECO:0000313" key="3">
    <source>
        <dbReference type="Proteomes" id="UP000019763"/>
    </source>
</evidence>
<keyword evidence="1" id="KW-0472">Membrane</keyword>
<feature type="transmembrane region" description="Helical" evidence="1">
    <location>
        <begin position="228"/>
        <end position="247"/>
    </location>
</feature>
<evidence type="ECO:0000313" key="2">
    <source>
        <dbReference type="EMBL" id="EZG51728.1"/>
    </source>
</evidence>
<reference evidence="2" key="1">
    <citation type="submission" date="2013-12" db="EMBL/GenBank/DDBJ databases">
        <authorList>
            <person name="Omoto C.K."/>
            <person name="Sibley D."/>
            <person name="Venepally P."/>
            <person name="Hadjithomas M."/>
            <person name="Karamycheva S."/>
            <person name="Brunk B."/>
            <person name="Roos D."/>
            <person name="Caler E."/>
            <person name="Lorenzi H."/>
        </authorList>
    </citation>
    <scope>NUCLEOTIDE SEQUENCE</scope>
</reference>
<feature type="transmembrane region" description="Helical" evidence="1">
    <location>
        <begin position="170"/>
        <end position="194"/>
    </location>
</feature>